<dbReference type="PROSITE" id="PS51257">
    <property type="entry name" value="PROKAR_LIPOPROTEIN"/>
    <property type="match status" value="1"/>
</dbReference>
<dbReference type="EMBL" id="JAJNEC010000006">
    <property type="protein sequence ID" value="MCD2425100.1"/>
    <property type="molecule type" value="Genomic_DNA"/>
</dbReference>
<accession>A0ABS8PVK3</accession>
<evidence type="ECO:0000313" key="1">
    <source>
        <dbReference type="EMBL" id="MCD2425100.1"/>
    </source>
</evidence>
<dbReference type="Proteomes" id="UP001199816">
    <property type="component" value="Unassembled WGS sequence"/>
</dbReference>
<proteinExistence type="predicted"/>
<name>A0ABS8PVK3_9BACT</name>
<evidence type="ECO:0008006" key="3">
    <source>
        <dbReference type="Google" id="ProtNLM"/>
    </source>
</evidence>
<protein>
    <recommendedName>
        <fullName evidence="3">Beta-lactamase-inhibitor-like PepSY-like domain-containing protein</fullName>
    </recommendedName>
</protein>
<dbReference type="RefSeq" id="WP_231007518.1">
    <property type="nucleotide sequence ID" value="NZ_JAJNEC010000006.1"/>
</dbReference>
<evidence type="ECO:0000313" key="2">
    <source>
        <dbReference type="Proteomes" id="UP001199816"/>
    </source>
</evidence>
<reference evidence="1 2" key="1">
    <citation type="submission" date="2021-11" db="EMBL/GenBank/DDBJ databases">
        <title>Genomic of Niabella pedocola.</title>
        <authorList>
            <person name="Wu T."/>
        </authorList>
    </citation>
    <scope>NUCLEOTIDE SEQUENCE [LARGE SCALE GENOMIC DNA]</scope>
    <source>
        <strain evidence="1 2">JCM 31011</strain>
    </source>
</reference>
<keyword evidence="2" id="KW-1185">Reference proteome</keyword>
<organism evidence="1 2">
    <name type="scientific">Niabella pedocola</name>
    <dbReference type="NCBI Taxonomy" id="1752077"/>
    <lineage>
        <taxon>Bacteria</taxon>
        <taxon>Pseudomonadati</taxon>
        <taxon>Bacteroidota</taxon>
        <taxon>Chitinophagia</taxon>
        <taxon>Chitinophagales</taxon>
        <taxon>Chitinophagaceae</taxon>
        <taxon>Niabella</taxon>
    </lineage>
</organism>
<sequence>MYWKLFVLSFAILSCSGRSEVINTNDAESITVSSNNEFDSSAKYITTKDSIKSILNQLNKAYPTPIKFYATHRLEVLYRNGLRVLVLCNAKSMKVEGRTYRMSRDISDILQ</sequence>
<gene>
    <name evidence="1" type="ORF">LQ567_20105</name>
</gene>
<comment type="caution">
    <text evidence="1">The sequence shown here is derived from an EMBL/GenBank/DDBJ whole genome shotgun (WGS) entry which is preliminary data.</text>
</comment>